<proteinExistence type="inferred from homology"/>
<dbReference type="InterPro" id="IPR036388">
    <property type="entry name" value="WH-like_DNA-bd_sf"/>
</dbReference>
<dbReference type="InterPro" id="IPR007627">
    <property type="entry name" value="RNA_pol_sigma70_r2"/>
</dbReference>
<dbReference type="Gene3D" id="1.10.10.10">
    <property type="entry name" value="Winged helix-like DNA-binding domain superfamily/Winged helix DNA-binding domain"/>
    <property type="match status" value="1"/>
</dbReference>
<dbReference type="Proteomes" id="UP000481872">
    <property type="component" value="Unassembled WGS sequence"/>
</dbReference>
<protein>
    <submittedName>
        <fullName evidence="8">RNA polymerase sigma factor</fullName>
    </submittedName>
</protein>
<evidence type="ECO:0000259" key="7">
    <source>
        <dbReference type="Pfam" id="PF08281"/>
    </source>
</evidence>
<dbReference type="InterPro" id="IPR039425">
    <property type="entry name" value="RNA_pol_sigma-70-like"/>
</dbReference>
<sequence>MTEFEEVYSAYFKDVYKYVLSLSKNESIAEDITQETFFKALKNIDSFKGNCKMRVWLCQIAKNSYFSYLKKIQNNFVRVEDIVDVSDVDFEQTLFDDESAFEIHKLLHNLEEPFKEVFTLRFFGDLSFGKIAELFGKTESWARVTYHRARIKIKEKLI</sequence>
<dbReference type="EMBL" id="JAAGPU010000024">
    <property type="protein sequence ID" value="NEU05655.1"/>
    <property type="molecule type" value="Genomic_DNA"/>
</dbReference>
<dbReference type="InterPro" id="IPR013325">
    <property type="entry name" value="RNA_pol_sigma_r2"/>
</dbReference>
<evidence type="ECO:0000256" key="1">
    <source>
        <dbReference type="ARBA" id="ARBA00010641"/>
    </source>
</evidence>
<dbReference type="PANTHER" id="PTHR43133:SF52">
    <property type="entry name" value="ECF RNA POLYMERASE SIGMA FACTOR SIGL"/>
    <property type="match status" value="1"/>
</dbReference>
<comment type="caution">
    <text evidence="8">The sequence shown here is derived from an EMBL/GenBank/DDBJ whole genome shotgun (WGS) entry which is preliminary data.</text>
</comment>
<feature type="domain" description="RNA polymerase sigma factor 70 region 4 type 2" evidence="7">
    <location>
        <begin position="102"/>
        <end position="152"/>
    </location>
</feature>
<dbReference type="Gene3D" id="1.10.1740.10">
    <property type="match status" value="1"/>
</dbReference>
<dbReference type="InterPro" id="IPR013324">
    <property type="entry name" value="RNA_pol_sigma_r3/r4-like"/>
</dbReference>
<keyword evidence="9" id="KW-1185">Reference proteome</keyword>
<dbReference type="NCBIfam" id="TIGR02937">
    <property type="entry name" value="sigma70-ECF"/>
    <property type="match status" value="1"/>
</dbReference>
<evidence type="ECO:0000256" key="5">
    <source>
        <dbReference type="ARBA" id="ARBA00023163"/>
    </source>
</evidence>
<accession>A0A6M0H4N6</accession>
<dbReference type="RefSeq" id="WP_061996475.1">
    <property type="nucleotide sequence ID" value="NZ_JAAGPU010000024.1"/>
</dbReference>
<dbReference type="AlphaFoldDB" id="A0A6M0H4N6"/>
<dbReference type="GO" id="GO:0003677">
    <property type="term" value="F:DNA binding"/>
    <property type="evidence" value="ECO:0007669"/>
    <property type="project" value="UniProtKB-KW"/>
</dbReference>
<dbReference type="GO" id="GO:0016987">
    <property type="term" value="F:sigma factor activity"/>
    <property type="evidence" value="ECO:0007669"/>
    <property type="project" value="UniProtKB-KW"/>
</dbReference>
<evidence type="ECO:0000256" key="2">
    <source>
        <dbReference type="ARBA" id="ARBA00023015"/>
    </source>
</evidence>
<keyword evidence="5" id="KW-0804">Transcription</keyword>
<dbReference type="InterPro" id="IPR014284">
    <property type="entry name" value="RNA_pol_sigma-70_dom"/>
</dbReference>
<evidence type="ECO:0000259" key="6">
    <source>
        <dbReference type="Pfam" id="PF04542"/>
    </source>
</evidence>
<evidence type="ECO:0000313" key="9">
    <source>
        <dbReference type="Proteomes" id="UP000481872"/>
    </source>
</evidence>
<evidence type="ECO:0000313" key="8">
    <source>
        <dbReference type="EMBL" id="NEU05655.1"/>
    </source>
</evidence>
<organism evidence="8 9">
    <name type="scientific">Clostridium senegalense</name>
    <dbReference type="NCBI Taxonomy" id="1465809"/>
    <lineage>
        <taxon>Bacteria</taxon>
        <taxon>Bacillati</taxon>
        <taxon>Bacillota</taxon>
        <taxon>Clostridia</taxon>
        <taxon>Eubacteriales</taxon>
        <taxon>Clostridiaceae</taxon>
        <taxon>Clostridium</taxon>
    </lineage>
</organism>
<comment type="similarity">
    <text evidence="1">Belongs to the sigma-70 factor family. ECF subfamily.</text>
</comment>
<dbReference type="Pfam" id="PF08281">
    <property type="entry name" value="Sigma70_r4_2"/>
    <property type="match status" value="1"/>
</dbReference>
<name>A0A6M0H4N6_9CLOT</name>
<keyword evidence="4" id="KW-0238">DNA-binding</keyword>
<keyword evidence="2" id="KW-0805">Transcription regulation</keyword>
<dbReference type="InterPro" id="IPR013249">
    <property type="entry name" value="RNA_pol_sigma70_r4_t2"/>
</dbReference>
<evidence type="ECO:0000256" key="3">
    <source>
        <dbReference type="ARBA" id="ARBA00023082"/>
    </source>
</evidence>
<dbReference type="CDD" id="cd06171">
    <property type="entry name" value="Sigma70_r4"/>
    <property type="match status" value="1"/>
</dbReference>
<dbReference type="PANTHER" id="PTHR43133">
    <property type="entry name" value="RNA POLYMERASE ECF-TYPE SIGMA FACTO"/>
    <property type="match status" value="1"/>
</dbReference>
<evidence type="ECO:0000256" key="4">
    <source>
        <dbReference type="ARBA" id="ARBA00023125"/>
    </source>
</evidence>
<keyword evidence="3" id="KW-0731">Sigma factor</keyword>
<dbReference type="GO" id="GO:0006352">
    <property type="term" value="P:DNA-templated transcription initiation"/>
    <property type="evidence" value="ECO:0007669"/>
    <property type="project" value="InterPro"/>
</dbReference>
<dbReference type="SUPFAM" id="SSF88946">
    <property type="entry name" value="Sigma2 domain of RNA polymerase sigma factors"/>
    <property type="match status" value="1"/>
</dbReference>
<reference evidence="8 9" key="1">
    <citation type="submission" date="2020-02" db="EMBL/GenBank/DDBJ databases">
        <title>Genome assembly of a novel Clostridium senegalense strain.</title>
        <authorList>
            <person name="Gupta T.B."/>
            <person name="Jauregui R."/>
            <person name="Maclean P."/>
            <person name="Nawarathana A."/>
            <person name="Brightwell G."/>
        </authorList>
    </citation>
    <scope>NUCLEOTIDE SEQUENCE [LARGE SCALE GENOMIC DNA]</scope>
    <source>
        <strain evidence="8 9">AGRFS4</strain>
    </source>
</reference>
<dbReference type="SUPFAM" id="SSF88659">
    <property type="entry name" value="Sigma3 and sigma4 domains of RNA polymerase sigma factors"/>
    <property type="match status" value="1"/>
</dbReference>
<gene>
    <name evidence="8" type="ORF">G3M99_12475</name>
</gene>
<dbReference type="Pfam" id="PF04542">
    <property type="entry name" value="Sigma70_r2"/>
    <property type="match status" value="1"/>
</dbReference>
<feature type="domain" description="RNA polymerase sigma-70 region 2" evidence="6">
    <location>
        <begin position="8"/>
        <end position="71"/>
    </location>
</feature>